<evidence type="ECO:0000256" key="3">
    <source>
        <dbReference type="ARBA" id="ARBA00022448"/>
    </source>
</evidence>
<dbReference type="PROSITE" id="PS50903">
    <property type="entry name" value="RUBREDOXIN_LIKE"/>
    <property type="match status" value="1"/>
</dbReference>
<gene>
    <name evidence="10" type="primary">p86</name>
</gene>
<comment type="similarity">
    <text evidence="2">Belongs to the metallo-beta-lactamase superfamily.</text>
</comment>
<proteinExistence type="inferred from homology"/>
<dbReference type="CDD" id="cd00730">
    <property type="entry name" value="rubredoxin"/>
    <property type="match status" value="1"/>
</dbReference>
<accession>A0A141FA97</accession>
<keyword evidence="3" id="KW-0813">Transport</keyword>
<keyword evidence="6" id="KW-0862">Zinc</keyword>
<dbReference type="InterPro" id="IPR051013">
    <property type="entry name" value="MBL_superfamily_lactonases"/>
</dbReference>
<dbReference type="PRINTS" id="PR00163">
    <property type="entry name" value="RUBREDOXIN"/>
</dbReference>
<keyword evidence="4" id="KW-0479">Metal-binding</keyword>
<dbReference type="EC" id="3.1.8.1" evidence="10"/>
<evidence type="ECO:0000256" key="2">
    <source>
        <dbReference type="ARBA" id="ARBA00007749"/>
    </source>
</evidence>
<dbReference type="InterPro" id="IPR001279">
    <property type="entry name" value="Metallo-B-lactamas"/>
</dbReference>
<dbReference type="InterPro" id="IPR024935">
    <property type="entry name" value="Rubredoxin_dom"/>
</dbReference>
<keyword evidence="7" id="KW-0249">Electron transport</keyword>
<dbReference type="PANTHER" id="PTHR42978:SF2">
    <property type="entry name" value="102 KBASES UNSTABLE REGION: FROM 1 TO 119443"/>
    <property type="match status" value="1"/>
</dbReference>
<name>A0A141FA97_9ZZZZ</name>
<reference evidence="10" key="2">
    <citation type="journal article" date="2015" name="Nat. Commun.">
        <title>Ultrahigh-throughput discovery of promiscuous enzymes by picodroplet functional metagenomics.</title>
        <authorList>
            <person name="Colin P.Y."/>
            <person name="Kintses B."/>
            <person name="Gielen F."/>
            <person name="Miton C.M."/>
            <person name="Fischer G."/>
            <person name="Mohamed M.F."/>
            <person name="Hyvonen M."/>
            <person name="Morgavi D.P."/>
            <person name="Janssen D.B."/>
            <person name="Hollfelder F."/>
        </authorList>
    </citation>
    <scope>NUCLEOTIDE SEQUENCE</scope>
</reference>
<dbReference type="InterPro" id="IPR024934">
    <property type="entry name" value="Rubredoxin-like_dom"/>
</dbReference>
<evidence type="ECO:0000256" key="8">
    <source>
        <dbReference type="ARBA" id="ARBA00023004"/>
    </source>
</evidence>
<dbReference type="GO" id="GO:0004063">
    <property type="term" value="F:aryldialkylphosphatase activity"/>
    <property type="evidence" value="ECO:0007669"/>
    <property type="project" value="UniProtKB-EC"/>
</dbReference>
<sequence>MRGDSAMKISAVKLYDKGYMLQPFAFGGEDGPEAFDPAVRYRSSLQNYVIDTGDEVILVDTGMPKEVSQAVPDASTPIFMGIKGDDYVDALKKLGYEPEQISKILITHKHADHTGELRNFPNAKIYASVEECETEELLHYPNLVPVAFCKKGYENFPAAEKIAEGVWFVQAKGHTAGNSIVIVEDGELYYMIHGDVTYTDEALYENKLSVVYEDLAAARETLDRVRDFIRSHPTVYCSTHTPLGYENLEKKAVCDLDHPPESIPPQDVAAAEATGKYICSVCGYVYDPAEHDGVTFEQLPEDWKCPRCRQPKDKFNRA</sequence>
<dbReference type="SUPFAM" id="SSF57802">
    <property type="entry name" value="Rubredoxin-like"/>
    <property type="match status" value="1"/>
</dbReference>
<evidence type="ECO:0000256" key="7">
    <source>
        <dbReference type="ARBA" id="ARBA00022982"/>
    </source>
</evidence>
<dbReference type="EMBL" id="KP212143">
    <property type="protein sequence ID" value="ALC79569.1"/>
    <property type="molecule type" value="Genomic_DNA"/>
</dbReference>
<dbReference type="Gene3D" id="2.20.28.10">
    <property type="match status" value="1"/>
</dbReference>
<evidence type="ECO:0000256" key="4">
    <source>
        <dbReference type="ARBA" id="ARBA00022723"/>
    </source>
</evidence>
<dbReference type="InterPro" id="IPR036866">
    <property type="entry name" value="RibonucZ/Hydroxyglut_hydro"/>
</dbReference>
<dbReference type="SUPFAM" id="SSF56281">
    <property type="entry name" value="Metallo-hydrolase/oxidoreductase"/>
    <property type="match status" value="1"/>
</dbReference>
<dbReference type="Pfam" id="PF00753">
    <property type="entry name" value="Lactamase_B"/>
    <property type="match status" value="1"/>
</dbReference>
<evidence type="ECO:0000313" key="10">
    <source>
        <dbReference type="EMBL" id="ALC79569.1"/>
    </source>
</evidence>
<evidence type="ECO:0000256" key="5">
    <source>
        <dbReference type="ARBA" id="ARBA00022801"/>
    </source>
</evidence>
<keyword evidence="8" id="KW-0408">Iron</keyword>
<dbReference type="SMART" id="SM00849">
    <property type="entry name" value="Lactamase_B"/>
    <property type="match status" value="1"/>
</dbReference>
<evidence type="ECO:0000256" key="1">
    <source>
        <dbReference type="ARBA" id="ARBA00001947"/>
    </source>
</evidence>
<organism evidence="10">
    <name type="scientific">uncultured organism</name>
    <dbReference type="NCBI Taxonomy" id="155900"/>
    <lineage>
        <taxon>unclassified sequences</taxon>
        <taxon>environmental samples</taxon>
    </lineage>
</organism>
<evidence type="ECO:0000256" key="6">
    <source>
        <dbReference type="ARBA" id="ARBA00022833"/>
    </source>
</evidence>
<dbReference type="AlphaFoldDB" id="A0A141FA97"/>
<reference evidence="10" key="1">
    <citation type="submission" date="2014-11" db="EMBL/GenBank/DDBJ databases">
        <authorList>
            <person name="Zhu J."/>
            <person name="Qi W."/>
            <person name="Song R."/>
        </authorList>
    </citation>
    <scope>NUCLEOTIDE SEQUENCE</scope>
</reference>
<evidence type="ECO:0000259" key="9">
    <source>
        <dbReference type="PROSITE" id="PS50903"/>
    </source>
</evidence>
<dbReference type="GO" id="GO:0005506">
    <property type="term" value="F:iron ion binding"/>
    <property type="evidence" value="ECO:0007669"/>
    <property type="project" value="InterPro"/>
</dbReference>
<feature type="domain" description="Rubredoxin-like" evidence="9">
    <location>
        <begin position="274"/>
        <end position="318"/>
    </location>
</feature>
<dbReference type="Pfam" id="PF00301">
    <property type="entry name" value="Rubredoxin"/>
    <property type="match status" value="1"/>
</dbReference>
<dbReference type="PANTHER" id="PTHR42978">
    <property type="entry name" value="QUORUM-QUENCHING LACTONASE YTNP-RELATED-RELATED"/>
    <property type="match status" value="1"/>
</dbReference>
<protein>
    <submittedName>
        <fullName evidence="10">Phosphotriesterase</fullName>
        <ecNumber evidence="10">3.1.8.1</ecNumber>
    </submittedName>
</protein>
<dbReference type="Gene3D" id="3.60.15.10">
    <property type="entry name" value="Ribonuclease Z/Hydroxyacylglutathione hydrolase-like"/>
    <property type="match status" value="1"/>
</dbReference>
<comment type="cofactor">
    <cofactor evidence="1">
        <name>Zn(2+)</name>
        <dbReference type="ChEBI" id="CHEBI:29105"/>
    </cofactor>
</comment>
<keyword evidence="5 10" id="KW-0378">Hydrolase</keyword>